<keyword evidence="4" id="KW-0378">Hydrolase</keyword>
<dbReference type="Gene3D" id="3.40.50.880">
    <property type="match status" value="1"/>
</dbReference>
<gene>
    <name evidence="12" type="primary">hisH</name>
    <name evidence="13" type="ORF">AZ468_12990</name>
    <name evidence="12" type="ORF">OPW20_24025</name>
</gene>
<dbReference type="RefSeq" id="WP_069667771.1">
    <property type="nucleotide sequence ID" value="NZ_CP064858.1"/>
</dbReference>
<dbReference type="NCBIfam" id="TIGR01855">
    <property type="entry name" value="IMP_synth_hisH"/>
    <property type="match status" value="1"/>
</dbReference>
<dbReference type="Pfam" id="PF00117">
    <property type="entry name" value="GATase"/>
    <property type="match status" value="1"/>
</dbReference>
<comment type="catalytic activity">
    <reaction evidence="9">
        <text>L-glutamine + H2O = L-glutamate + NH4(+)</text>
        <dbReference type="Rhea" id="RHEA:15889"/>
        <dbReference type="ChEBI" id="CHEBI:15377"/>
        <dbReference type="ChEBI" id="CHEBI:28938"/>
        <dbReference type="ChEBI" id="CHEBI:29985"/>
        <dbReference type="ChEBI" id="CHEBI:58359"/>
        <dbReference type="EC" id="3.5.1.2"/>
    </reaction>
</comment>
<dbReference type="InterPro" id="IPR017926">
    <property type="entry name" value="GATASE"/>
</dbReference>
<comment type="pathway">
    <text evidence="1">Amino-acid biosynthesis; L-histidine biosynthesis; L-histidine from 5-phospho-alpha-D-ribose 1-diphosphate: step 5/9.</text>
</comment>
<keyword evidence="13" id="KW-0808">Transferase</keyword>
<evidence type="ECO:0000256" key="8">
    <source>
        <dbReference type="ARBA" id="ARBA00047838"/>
    </source>
</evidence>
<dbReference type="PANTHER" id="PTHR42701">
    <property type="entry name" value="IMIDAZOLE GLYCEROL PHOSPHATE SYNTHASE SUBUNIT HISH"/>
    <property type="match status" value="1"/>
</dbReference>
<dbReference type="PIRSF" id="PIRSF000495">
    <property type="entry name" value="Amidotransf_hisH"/>
    <property type="match status" value="1"/>
</dbReference>
<keyword evidence="5 13" id="KW-0315">Glutamine amidotransferase</keyword>
<keyword evidence="15" id="KW-1185">Reference proteome</keyword>
<dbReference type="AlphaFoldDB" id="A0A178JBJ3"/>
<proteinExistence type="predicted"/>
<evidence type="ECO:0000256" key="5">
    <source>
        <dbReference type="ARBA" id="ARBA00022962"/>
    </source>
</evidence>
<feature type="active site" evidence="10">
    <location>
        <position position="192"/>
    </location>
</feature>
<keyword evidence="6" id="KW-0368">Histidine biosynthesis</keyword>
<dbReference type="GeneID" id="78076624"/>
<evidence type="ECO:0000313" key="13">
    <source>
        <dbReference type="EMBL" id="OAM98898.1"/>
    </source>
</evidence>
<evidence type="ECO:0000313" key="15">
    <source>
        <dbReference type="Proteomes" id="UP001150001"/>
    </source>
</evidence>
<dbReference type="OrthoDB" id="9807137at2"/>
<evidence type="ECO:0000256" key="1">
    <source>
        <dbReference type="ARBA" id="ARBA00005091"/>
    </source>
</evidence>
<dbReference type="InterPro" id="IPR010139">
    <property type="entry name" value="Imidazole-glycPsynth_HisH"/>
</dbReference>
<dbReference type="EMBL" id="LUAX01000004">
    <property type="protein sequence ID" value="OAM98898.1"/>
    <property type="molecule type" value="Genomic_DNA"/>
</dbReference>
<evidence type="ECO:0000256" key="4">
    <source>
        <dbReference type="ARBA" id="ARBA00022801"/>
    </source>
</evidence>
<evidence type="ECO:0000256" key="7">
    <source>
        <dbReference type="ARBA" id="ARBA00023239"/>
    </source>
</evidence>
<reference evidence="13 14" key="1">
    <citation type="submission" date="2016-03" db="EMBL/GenBank/DDBJ databases">
        <title>Draft genome sequence of the Vibrio tubiashii subs. europaeus.</title>
        <authorList>
            <person name="Spinard E."/>
            <person name="Dubert J."/>
            <person name="Nelson D.R."/>
            <person name="Barja J.L."/>
        </authorList>
    </citation>
    <scope>NUCLEOTIDE SEQUENCE [LARGE SCALE GENOMIC DNA]</scope>
    <source>
        <strain evidence="14">PP-638</strain>
        <strain evidence="13">PP2-638</strain>
    </source>
</reference>
<evidence type="ECO:0000259" key="11">
    <source>
        <dbReference type="Pfam" id="PF00117"/>
    </source>
</evidence>
<dbReference type="GO" id="GO:0004359">
    <property type="term" value="F:glutaminase activity"/>
    <property type="evidence" value="ECO:0007669"/>
    <property type="project" value="UniProtKB-EC"/>
</dbReference>
<dbReference type="EMBL" id="JAPFIT010000032">
    <property type="protein sequence ID" value="MDC5743132.1"/>
    <property type="molecule type" value="Genomic_DNA"/>
</dbReference>
<feature type="active site" description="Nucleophile" evidence="10">
    <location>
        <position position="79"/>
    </location>
</feature>
<accession>A0A178JBJ3</accession>
<evidence type="ECO:0000313" key="12">
    <source>
        <dbReference type="EMBL" id="MDC5743132.1"/>
    </source>
</evidence>
<evidence type="ECO:0000256" key="9">
    <source>
        <dbReference type="ARBA" id="ARBA00049534"/>
    </source>
</evidence>
<evidence type="ECO:0000256" key="10">
    <source>
        <dbReference type="PIRSR" id="PIRSR000495-1"/>
    </source>
</evidence>
<dbReference type="UniPathway" id="UPA00031">
    <property type="reaction ID" value="UER00010"/>
</dbReference>
<comment type="caution">
    <text evidence="13">The sequence shown here is derived from an EMBL/GenBank/DDBJ whole genome shotgun (WGS) entry which is preliminary data.</text>
</comment>
<evidence type="ECO:0000256" key="6">
    <source>
        <dbReference type="ARBA" id="ARBA00023102"/>
    </source>
</evidence>
<evidence type="ECO:0000256" key="3">
    <source>
        <dbReference type="ARBA" id="ARBA00022605"/>
    </source>
</evidence>
<keyword evidence="3" id="KW-0028">Amino-acid biosynthesis</keyword>
<evidence type="ECO:0000256" key="2">
    <source>
        <dbReference type="ARBA" id="ARBA00011152"/>
    </source>
</evidence>
<dbReference type="SUPFAM" id="SSF52317">
    <property type="entry name" value="Class I glutamine amidotransferase-like"/>
    <property type="match status" value="1"/>
</dbReference>
<organism evidence="13 14">
    <name type="scientific">Vibrio europaeus</name>
    <dbReference type="NCBI Taxonomy" id="300876"/>
    <lineage>
        <taxon>Bacteria</taxon>
        <taxon>Pseudomonadati</taxon>
        <taxon>Pseudomonadota</taxon>
        <taxon>Gammaproteobacteria</taxon>
        <taxon>Vibrionales</taxon>
        <taxon>Vibrionaceae</taxon>
        <taxon>Vibrio</taxon>
        <taxon>Vibrio oreintalis group</taxon>
    </lineage>
</organism>
<protein>
    <submittedName>
        <fullName evidence="12">Imidazole glycerol phosphate synthase subunit HisH</fullName>
        <ecNumber evidence="12">4.3.2.10</ecNumber>
    </submittedName>
    <submittedName>
        <fullName evidence="13">Imidazole glycerol phosphate synthase, glutamine amidotransferase subunit</fullName>
    </submittedName>
</protein>
<sequence>MKVNILDIGSGNISSIQFWLENSNIGSQLINDPNGINSDLLILPGVGSAGSYMKRLTDGRFDQAILEHLDKGGRLLGICLGFQIMSNWSEEDGGVKGLGIISGRVERLPHNMSHNSWEAINFNKTKLLGQSLNNKMNYSRKRILNGRVFYNHEYGFVNDDKEAFTVPVSKQLEQYSGFLVKDNIIGIQFHPEKSQRTGAELISMII</sequence>
<keyword evidence="7 12" id="KW-0456">Lyase</keyword>
<dbReference type="PANTHER" id="PTHR42701:SF1">
    <property type="entry name" value="IMIDAZOLE GLYCEROL PHOSPHATE SYNTHASE SUBUNIT HISH"/>
    <property type="match status" value="1"/>
</dbReference>
<dbReference type="GO" id="GO:0000105">
    <property type="term" value="P:L-histidine biosynthetic process"/>
    <property type="evidence" value="ECO:0007669"/>
    <property type="project" value="UniProtKB-UniPathway"/>
</dbReference>
<dbReference type="Proteomes" id="UP001150001">
    <property type="component" value="Unassembled WGS sequence"/>
</dbReference>
<dbReference type="GO" id="GO:0000107">
    <property type="term" value="F:imidazoleglycerol-phosphate synthase activity"/>
    <property type="evidence" value="ECO:0007669"/>
    <property type="project" value="TreeGrafter"/>
</dbReference>
<dbReference type="GO" id="GO:0016829">
    <property type="term" value="F:lyase activity"/>
    <property type="evidence" value="ECO:0007669"/>
    <property type="project" value="UniProtKB-KW"/>
</dbReference>
<dbReference type="InterPro" id="IPR029062">
    <property type="entry name" value="Class_I_gatase-like"/>
</dbReference>
<evidence type="ECO:0000313" key="14">
    <source>
        <dbReference type="Proteomes" id="UP000094761"/>
    </source>
</evidence>
<feature type="active site" evidence="10">
    <location>
        <position position="190"/>
    </location>
</feature>
<comment type="subunit">
    <text evidence="2">Heterodimer of HisH and HisF.</text>
</comment>
<comment type="catalytic activity">
    <reaction evidence="8">
        <text>5-[(5-phospho-1-deoxy-D-ribulos-1-ylimino)methylamino]-1-(5-phospho-beta-D-ribosyl)imidazole-4-carboxamide + L-glutamine = D-erythro-1-(imidazol-4-yl)glycerol 3-phosphate + 5-amino-1-(5-phospho-beta-D-ribosyl)imidazole-4-carboxamide + L-glutamate + H(+)</text>
        <dbReference type="Rhea" id="RHEA:24793"/>
        <dbReference type="ChEBI" id="CHEBI:15378"/>
        <dbReference type="ChEBI" id="CHEBI:29985"/>
        <dbReference type="ChEBI" id="CHEBI:58278"/>
        <dbReference type="ChEBI" id="CHEBI:58359"/>
        <dbReference type="ChEBI" id="CHEBI:58475"/>
        <dbReference type="ChEBI" id="CHEBI:58525"/>
        <dbReference type="EC" id="4.3.2.10"/>
    </reaction>
</comment>
<name>A0A178JBJ3_9VIBR</name>
<dbReference type="EC" id="4.3.2.10" evidence="12"/>
<feature type="domain" description="Glutamine amidotransferase" evidence="11">
    <location>
        <begin position="37"/>
        <end position="198"/>
    </location>
</feature>
<reference evidence="12" key="2">
    <citation type="submission" date="2022-11" db="EMBL/GenBank/DDBJ databases">
        <title>Role of the vibriolysin VemA secreted by the emergent pathogen Vibrio europaeus in the colonization of Manila clam mucus.</title>
        <authorList>
            <person name="Martinez C."/>
            <person name="Rodriguez S."/>
            <person name="Vences A."/>
            <person name="Barja J.L."/>
            <person name="Toranzo A.E."/>
            <person name="Dubert J."/>
        </authorList>
    </citation>
    <scope>NUCLEOTIDE SEQUENCE</scope>
    <source>
        <strain evidence="12">3454</strain>
    </source>
</reference>
<dbReference type="PROSITE" id="PS51273">
    <property type="entry name" value="GATASE_TYPE_1"/>
    <property type="match status" value="1"/>
</dbReference>
<dbReference type="Proteomes" id="UP000094761">
    <property type="component" value="Unassembled WGS sequence"/>
</dbReference>